<evidence type="ECO:0000313" key="2">
    <source>
        <dbReference type="Proteomes" id="UP000304382"/>
    </source>
</evidence>
<dbReference type="AlphaFoldDB" id="A0A4C2EPT7"/>
<reference evidence="1 2" key="1">
    <citation type="submission" date="2019-02" db="EMBL/GenBank/DDBJ databases">
        <title>Haloarcula mannanilyticum sp. nov., a mannan degrading haloarchaeon isolated from commercial salt.</title>
        <authorList>
            <person name="Enomoto S."/>
            <person name="Shimane Y."/>
            <person name="Kamekura M."/>
            <person name="Ito T."/>
            <person name="Moriya O."/>
            <person name="Ihara K."/>
            <person name="Takahashi-Ando N."/>
            <person name="Fukushima Y."/>
            <person name="Yoshida Y."/>
            <person name="Usama R."/>
            <person name="Takai K."/>
            <person name="Minegishi H."/>
        </authorList>
    </citation>
    <scope>NUCLEOTIDE SEQUENCE [LARGE SCALE GENOMIC DNA]</scope>
    <source>
        <strain evidence="1 2">MD130-1</strain>
    </source>
</reference>
<dbReference type="InterPro" id="IPR012337">
    <property type="entry name" value="RNaseH-like_sf"/>
</dbReference>
<dbReference type="Proteomes" id="UP000304382">
    <property type="component" value="Unassembled WGS sequence"/>
</dbReference>
<proteinExistence type="predicted"/>
<dbReference type="GeneID" id="40150577"/>
<sequence>MTPQDTPFTLRHLEEPEIQFEGGTETSPKRGLIRYGPRLYEEGHHTIKLGIIGDRDSIRRLTELLHDMEVGIHPGTSDNPWQVPYPGLGKSSPLNLSINAKKGWRRQIRRRDIQSVTSKSTPRDRMERFLKLVQKDIEIIERDSVQPNAIIVCIPQEVMDACTPENQDHARIQSEGSDLRNRIKLIGMEARIPTQLIKPSTLAIRTDRQRASRAWNLTVGLLYKSQRGHPWKTRQIEDGHCYAGLSFYRERDEGDDVIRAALAHVFHGRDHIILQSDPLPDITEDENGSPHLSYEAARQVGEQILEYYEAQKGTRPSRFVLHKPSVFWEEEREGLLDATDGVRDLDLVWVRRRPKVRLFPPTDYPAMRGTLLSVPDDDVHYLYTSGYVPEETTYQGSGVPSPIEIRPDEICETPSLEICKEILFFTKLDWNTSDYAIRMPATVSVAKRVGTILSEVDTESISEVRPQYFYYM</sequence>
<keyword evidence="2" id="KW-1185">Reference proteome</keyword>
<dbReference type="EMBL" id="BIXZ01000009">
    <property type="protein sequence ID" value="GCF15707.1"/>
    <property type="molecule type" value="Genomic_DNA"/>
</dbReference>
<protein>
    <recommendedName>
        <fullName evidence="3">Piwi domain-containing protein</fullName>
    </recommendedName>
</protein>
<dbReference type="InterPro" id="IPR036397">
    <property type="entry name" value="RNaseH_sf"/>
</dbReference>
<dbReference type="RefSeq" id="WP_011222392.1">
    <property type="nucleotide sequence ID" value="NZ_BIXZ01000009.1"/>
</dbReference>
<dbReference type="SUPFAM" id="SSF53098">
    <property type="entry name" value="Ribonuclease H-like"/>
    <property type="match status" value="1"/>
</dbReference>
<evidence type="ECO:0000313" key="1">
    <source>
        <dbReference type="EMBL" id="GCF15707.1"/>
    </source>
</evidence>
<dbReference type="GO" id="GO:0003676">
    <property type="term" value="F:nucleic acid binding"/>
    <property type="evidence" value="ECO:0007669"/>
    <property type="project" value="InterPro"/>
</dbReference>
<dbReference type="Gene3D" id="3.30.420.10">
    <property type="entry name" value="Ribonuclease H-like superfamily/Ribonuclease H"/>
    <property type="match status" value="1"/>
</dbReference>
<comment type="caution">
    <text evidence="1">The sequence shown here is derived from an EMBL/GenBank/DDBJ whole genome shotgun (WGS) entry which is preliminary data.</text>
</comment>
<organism evidence="1 2">
    <name type="scientific">Haloarcula mannanilytica</name>
    <dbReference type="NCBI Taxonomy" id="2509225"/>
    <lineage>
        <taxon>Archaea</taxon>
        <taxon>Methanobacteriati</taxon>
        <taxon>Methanobacteriota</taxon>
        <taxon>Stenosarchaea group</taxon>
        <taxon>Halobacteria</taxon>
        <taxon>Halobacteriales</taxon>
        <taxon>Haloarculaceae</taxon>
        <taxon>Haloarcula</taxon>
    </lineage>
</organism>
<gene>
    <name evidence="1" type="ORF">Harman_36420</name>
</gene>
<name>A0A4C2EPT7_9EURY</name>
<accession>A0A4C2EPT7</accession>
<dbReference type="CDD" id="cd04659">
    <property type="entry name" value="Piwi_piwi-like_ProArk"/>
    <property type="match status" value="1"/>
</dbReference>
<evidence type="ECO:0008006" key="3">
    <source>
        <dbReference type="Google" id="ProtNLM"/>
    </source>
</evidence>